<dbReference type="PhylomeDB" id="E9GJ10"/>
<feature type="chain" id="PRO_5003237103" evidence="1">
    <location>
        <begin position="25"/>
        <end position="155"/>
    </location>
</feature>
<organism evidence="2 3">
    <name type="scientific">Daphnia pulex</name>
    <name type="common">Water flea</name>
    <dbReference type="NCBI Taxonomy" id="6669"/>
    <lineage>
        <taxon>Eukaryota</taxon>
        <taxon>Metazoa</taxon>
        <taxon>Ecdysozoa</taxon>
        <taxon>Arthropoda</taxon>
        <taxon>Crustacea</taxon>
        <taxon>Branchiopoda</taxon>
        <taxon>Diplostraca</taxon>
        <taxon>Cladocera</taxon>
        <taxon>Anomopoda</taxon>
        <taxon>Daphniidae</taxon>
        <taxon>Daphnia</taxon>
    </lineage>
</organism>
<dbReference type="HOGENOM" id="CLU_1697307_0_0_1"/>
<proteinExistence type="predicted"/>
<dbReference type="Proteomes" id="UP000000305">
    <property type="component" value="Unassembled WGS sequence"/>
</dbReference>
<evidence type="ECO:0000313" key="3">
    <source>
        <dbReference type="Proteomes" id="UP000000305"/>
    </source>
</evidence>
<name>E9GJ10_DAPPU</name>
<feature type="signal peptide" evidence="1">
    <location>
        <begin position="1"/>
        <end position="24"/>
    </location>
</feature>
<dbReference type="InParanoid" id="E9GJ10"/>
<accession>E9GJ10</accession>
<sequence>MEFKKTTGIFVLVLFFTEFPASSAHRILVLSPITSYSHNNYFKTVVNALVDREHLITYWTGLPSKNQDIKNQTDNLRQFHSPLLHEINSDHHVDFNERDRPLDLLFQFPRRMETYCKAIYNDPVFHQLMNSAGPYDLMIIEGAANECVLPLVHKL</sequence>
<evidence type="ECO:0000313" key="2">
    <source>
        <dbReference type="EMBL" id="EFX80361.1"/>
    </source>
</evidence>
<evidence type="ECO:0000256" key="1">
    <source>
        <dbReference type="SAM" id="SignalP"/>
    </source>
</evidence>
<protein>
    <submittedName>
        <fullName evidence="2">Uncharacterized protein</fullName>
    </submittedName>
</protein>
<dbReference type="AlphaFoldDB" id="E9GJ10"/>
<gene>
    <name evidence="2" type="ORF">DAPPUDRAFT_243523</name>
</gene>
<keyword evidence="3" id="KW-1185">Reference proteome</keyword>
<dbReference type="EMBL" id="GL732547">
    <property type="protein sequence ID" value="EFX80361.1"/>
    <property type="molecule type" value="Genomic_DNA"/>
</dbReference>
<dbReference type="SUPFAM" id="SSF53756">
    <property type="entry name" value="UDP-Glycosyltransferase/glycogen phosphorylase"/>
    <property type="match status" value="1"/>
</dbReference>
<reference evidence="2 3" key="1">
    <citation type="journal article" date="2011" name="Science">
        <title>The ecoresponsive genome of Daphnia pulex.</title>
        <authorList>
            <person name="Colbourne J.K."/>
            <person name="Pfrender M.E."/>
            <person name="Gilbert D."/>
            <person name="Thomas W.K."/>
            <person name="Tucker A."/>
            <person name="Oakley T.H."/>
            <person name="Tokishita S."/>
            <person name="Aerts A."/>
            <person name="Arnold G.J."/>
            <person name="Basu M.K."/>
            <person name="Bauer D.J."/>
            <person name="Caceres C.E."/>
            <person name="Carmel L."/>
            <person name="Casola C."/>
            <person name="Choi J.H."/>
            <person name="Detter J.C."/>
            <person name="Dong Q."/>
            <person name="Dusheyko S."/>
            <person name="Eads B.D."/>
            <person name="Frohlich T."/>
            <person name="Geiler-Samerotte K.A."/>
            <person name="Gerlach D."/>
            <person name="Hatcher P."/>
            <person name="Jogdeo S."/>
            <person name="Krijgsveld J."/>
            <person name="Kriventseva E.V."/>
            <person name="Kultz D."/>
            <person name="Laforsch C."/>
            <person name="Lindquist E."/>
            <person name="Lopez J."/>
            <person name="Manak J.R."/>
            <person name="Muller J."/>
            <person name="Pangilinan J."/>
            <person name="Patwardhan R.P."/>
            <person name="Pitluck S."/>
            <person name="Pritham E.J."/>
            <person name="Rechtsteiner A."/>
            <person name="Rho M."/>
            <person name="Rogozin I.B."/>
            <person name="Sakarya O."/>
            <person name="Salamov A."/>
            <person name="Schaack S."/>
            <person name="Shapiro H."/>
            <person name="Shiga Y."/>
            <person name="Skalitzky C."/>
            <person name="Smith Z."/>
            <person name="Souvorov A."/>
            <person name="Sung W."/>
            <person name="Tang Z."/>
            <person name="Tsuchiya D."/>
            <person name="Tu H."/>
            <person name="Vos H."/>
            <person name="Wang M."/>
            <person name="Wolf Y.I."/>
            <person name="Yamagata H."/>
            <person name="Yamada T."/>
            <person name="Ye Y."/>
            <person name="Shaw J.R."/>
            <person name="Andrews J."/>
            <person name="Crease T.J."/>
            <person name="Tang H."/>
            <person name="Lucas S.M."/>
            <person name="Robertson H.M."/>
            <person name="Bork P."/>
            <person name="Koonin E.V."/>
            <person name="Zdobnov E.M."/>
            <person name="Grigoriev I.V."/>
            <person name="Lynch M."/>
            <person name="Boore J.L."/>
        </authorList>
    </citation>
    <scope>NUCLEOTIDE SEQUENCE [LARGE SCALE GENOMIC DNA]</scope>
</reference>
<dbReference type="OrthoDB" id="5835829at2759"/>
<keyword evidence="1" id="KW-0732">Signal</keyword>
<dbReference type="KEGG" id="dpx:DAPPUDRAFT_243523"/>